<evidence type="ECO:0000313" key="2">
    <source>
        <dbReference type="Proteomes" id="UP000051322"/>
    </source>
</evidence>
<comment type="caution">
    <text evidence="1">The sequence shown here is derived from an EMBL/GenBank/DDBJ whole genome shotgun (WGS) entry which is preliminary data.</text>
</comment>
<sequence>MSSAYLRINKFEEELLAKMSKELNTSRIENNLSVMKESEIMHEIIKVASKKIEIVKGEIVIK</sequence>
<protein>
    <submittedName>
        <fullName evidence="1">Uncharacterized protein</fullName>
    </submittedName>
</protein>
<dbReference type="RefSeq" id="WP_057692662.1">
    <property type="nucleotide sequence ID" value="NZ_LLFE01000052.1"/>
</dbReference>
<gene>
    <name evidence="1" type="ORF">APD06_15005</name>
</gene>
<organism evidence="1 2">
    <name type="scientific">Acinetobacter baumannii</name>
    <dbReference type="NCBI Taxonomy" id="470"/>
    <lineage>
        <taxon>Bacteria</taxon>
        <taxon>Pseudomonadati</taxon>
        <taxon>Pseudomonadota</taxon>
        <taxon>Gammaproteobacteria</taxon>
        <taxon>Moraxellales</taxon>
        <taxon>Moraxellaceae</taxon>
        <taxon>Acinetobacter</taxon>
        <taxon>Acinetobacter calcoaceticus/baumannii complex</taxon>
    </lineage>
</organism>
<dbReference type="Proteomes" id="UP000051322">
    <property type="component" value="Unassembled WGS sequence"/>
</dbReference>
<name>A0AB73FEI7_ACIBA</name>
<dbReference type="AlphaFoldDB" id="A0AB73FEI7"/>
<proteinExistence type="predicted"/>
<evidence type="ECO:0000313" key="1">
    <source>
        <dbReference type="EMBL" id="KQD19451.1"/>
    </source>
</evidence>
<accession>A0AB73FEI7</accession>
<reference evidence="1 2" key="1">
    <citation type="submission" date="2015-10" db="EMBL/GenBank/DDBJ databases">
        <title>The utility of whole genome sequencing in characterizing Acinetobacter epidemiology and analyzing hospital outbreaks.</title>
        <authorList>
            <person name="Ozer E.A."/>
            <person name="Fitzpatrick M.A."/>
            <person name="Hauser A.R."/>
        </authorList>
    </citation>
    <scope>NUCLEOTIDE SEQUENCE [LARGE SCALE GENOMIC DNA]</scope>
    <source>
        <strain evidence="1 2">ABBL059</strain>
    </source>
</reference>
<dbReference type="EMBL" id="LLFE01000052">
    <property type="protein sequence ID" value="KQD19451.1"/>
    <property type="molecule type" value="Genomic_DNA"/>
</dbReference>